<dbReference type="InterPro" id="IPR013098">
    <property type="entry name" value="Ig_I-set"/>
</dbReference>
<feature type="domain" description="Ig-like" evidence="3">
    <location>
        <begin position="110"/>
        <end position="224"/>
    </location>
</feature>
<dbReference type="InterPro" id="IPR036179">
    <property type="entry name" value="Ig-like_dom_sf"/>
</dbReference>
<dbReference type="GO" id="GO:0043025">
    <property type="term" value="C:neuronal cell body"/>
    <property type="evidence" value="ECO:0007669"/>
    <property type="project" value="TreeGrafter"/>
</dbReference>
<dbReference type="CDD" id="cd00096">
    <property type="entry name" value="Ig"/>
    <property type="match status" value="1"/>
</dbReference>
<dbReference type="SMART" id="SM00409">
    <property type="entry name" value="IG"/>
    <property type="match status" value="2"/>
</dbReference>
<dbReference type="GO" id="GO:0050808">
    <property type="term" value="P:synapse organization"/>
    <property type="evidence" value="ECO:0007669"/>
    <property type="project" value="TreeGrafter"/>
</dbReference>
<dbReference type="InterPro" id="IPR003599">
    <property type="entry name" value="Ig_sub"/>
</dbReference>
<dbReference type="GO" id="GO:0005886">
    <property type="term" value="C:plasma membrane"/>
    <property type="evidence" value="ECO:0007669"/>
    <property type="project" value="TreeGrafter"/>
</dbReference>
<keyword evidence="2" id="KW-0393">Immunoglobulin domain</keyword>
<feature type="domain" description="Ig-like" evidence="3">
    <location>
        <begin position="18"/>
        <end position="105"/>
    </location>
</feature>
<dbReference type="Ensembl" id="ENSGMOT00000026656.1">
    <property type="protein sequence ID" value="ENSGMOP00000042735.1"/>
    <property type="gene ID" value="ENSGMOG00000024569.1"/>
</dbReference>
<dbReference type="Gene3D" id="2.60.40.10">
    <property type="entry name" value="Immunoglobulins"/>
    <property type="match status" value="3"/>
</dbReference>
<keyword evidence="1" id="KW-0677">Repeat</keyword>
<evidence type="ECO:0000256" key="2">
    <source>
        <dbReference type="ARBA" id="ARBA00023319"/>
    </source>
</evidence>
<dbReference type="GO" id="GO:0007156">
    <property type="term" value="P:homophilic cell adhesion via plasma membrane adhesion molecules"/>
    <property type="evidence" value="ECO:0007669"/>
    <property type="project" value="TreeGrafter"/>
</dbReference>
<evidence type="ECO:0000259" key="3">
    <source>
        <dbReference type="PROSITE" id="PS50835"/>
    </source>
</evidence>
<reference evidence="4" key="1">
    <citation type="submission" date="2025-08" db="UniProtKB">
        <authorList>
            <consortium name="Ensembl"/>
        </authorList>
    </citation>
    <scope>IDENTIFICATION</scope>
</reference>
<dbReference type="InterPro" id="IPR007110">
    <property type="entry name" value="Ig-like_dom"/>
</dbReference>
<dbReference type="OMA" id="CFLARVI"/>
<accession>A0A8C5BAR9</accession>
<dbReference type="GeneTree" id="ENSGT01110000267173"/>
<dbReference type="InterPro" id="IPR013783">
    <property type="entry name" value="Ig-like_fold"/>
</dbReference>
<reference evidence="4" key="2">
    <citation type="submission" date="2025-09" db="UniProtKB">
        <authorList>
            <consortium name="Ensembl"/>
        </authorList>
    </citation>
    <scope>IDENTIFICATION</scope>
</reference>
<proteinExistence type="predicted"/>
<dbReference type="Pfam" id="PF07679">
    <property type="entry name" value="I-set"/>
    <property type="match status" value="3"/>
</dbReference>
<dbReference type="SMART" id="SM00408">
    <property type="entry name" value="IGc2"/>
    <property type="match status" value="2"/>
</dbReference>
<dbReference type="Pfam" id="PF18362">
    <property type="entry name" value="THB"/>
    <property type="match status" value="1"/>
</dbReference>
<protein>
    <recommendedName>
        <fullName evidence="3">Ig-like domain-containing protein</fullName>
    </recommendedName>
</protein>
<dbReference type="FunFam" id="2.60.40.10:FF:001272">
    <property type="entry name" value="titin isoform X1"/>
    <property type="match status" value="1"/>
</dbReference>
<organism evidence="4 5">
    <name type="scientific">Gadus morhua</name>
    <name type="common">Atlantic cod</name>
    <dbReference type="NCBI Taxonomy" id="8049"/>
    <lineage>
        <taxon>Eukaryota</taxon>
        <taxon>Metazoa</taxon>
        <taxon>Chordata</taxon>
        <taxon>Craniata</taxon>
        <taxon>Vertebrata</taxon>
        <taxon>Euteleostomi</taxon>
        <taxon>Actinopterygii</taxon>
        <taxon>Neopterygii</taxon>
        <taxon>Teleostei</taxon>
        <taxon>Neoteleostei</taxon>
        <taxon>Acanthomorphata</taxon>
        <taxon>Zeiogadaria</taxon>
        <taxon>Gadariae</taxon>
        <taxon>Gadiformes</taxon>
        <taxon>Gadoidei</taxon>
        <taxon>Gadidae</taxon>
        <taxon>Gadus</taxon>
    </lineage>
</organism>
<dbReference type="InterPro" id="IPR040849">
    <property type="entry name" value="MyBP-C_THB"/>
</dbReference>
<evidence type="ECO:0000313" key="5">
    <source>
        <dbReference type="Proteomes" id="UP000694546"/>
    </source>
</evidence>
<dbReference type="Proteomes" id="UP000694546">
    <property type="component" value="Chromosome 16"/>
</dbReference>
<dbReference type="PROSITE" id="PS50835">
    <property type="entry name" value="IG_LIKE"/>
    <property type="match status" value="2"/>
</dbReference>
<sequence>NEQPRKNPQIVCSLSEPPSFMKDLLSVEAVRGSVAMFDCEIEGSTPFEVTWLKNGKRISAGGKYRIVSQGSMSSLEIHSFESSDIGDYKCDVSNAVGVASSKAMAKQKEPARIVEPAESISVTAGDSATLECTIAGSPDLKVQWFKDGKEVTSGQGTATFIAKVGGDPIPNVKWMKGKWRQITPGGRISVEHKGQEAKLEIREVTKSDSGQYRCVASSKHGEIECSTDMEIYAAMCGVLNLHLLYVAITWAATWDNMNESVCLHRTPSKTKSPKKEGEVDIVELLRGHDPKDYEKILLDHDIHDYRAILEAISFLKKEKEDETGKVVRNKLRSQKTLLMPQGTHLCSRGFVPGLMDNNLQ</sequence>
<evidence type="ECO:0000256" key="1">
    <source>
        <dbReference type="ARBA" id="ARBA00022737"/>
    </source>
</evidence>
<evidence type="ECO:0000313" key="4">
    <source>
        <dbReference type="Ensembl" id="ENSGMOP00000042735.1"/>
    </source>
</evidence>
<dbReference type="AlphaFoldDB" id="A0A8C5BAR9"/>
<dbReference type="GO" id="GO:0030424">
    <property type="term" value="C:axon"/>
    <property type="evidence" value="ECO:0007669"/>
    <property type="project" value="TreeGrafter"/>
</dbReference>
<dbReference type="InterPro" id="IPR050958">
    <property type="entry name" value="Cell_Adh-Cytoskel_Orgn"/>
</dbReference>
<dbReference type="InterPro" id="IPR003598">
    <property type="entry name" value="Ig_sub2"/>
</dbReference>
<keyword evidence="5" id="KW-1185">Reference proteome</keyword>
<dbReference type="SUPFAM" id="SSF48726">
    <property type="entry name" value="Immunoglobulin"/>
    <property type="match status" value="2"/>
</dbReference>
<dbReference type="PANTHER" id="PTHR45080">
    <property type="entry name" value="CONTACTIN 5"/>
    <property type="match status" value="1"/>
</dbReference>
<name>A0A8C5BAR9_GADMO</name>
<dbReference type="FunFam" id="2.60.40.10:FF:000022">
    <property type="entry name" value="Cardiac titin"/>
    <property type="match status" value="1"/>
</dbReference>
<dbReference type="PANTHER" id="PTHR45080:SF32">
    <property type="entry name" value="MAM DOMAIN CONTAINING GLYCOSYLPHOSPHATIDYLINOSITOL ANCHOR 1"/>
    <property type="match status" value="1"/>
</dbReference>
<dbReference type="GO" id="GO:0008046">
    <property type="term" value="F:axon guidance receptor activity"/>
    <property type="evidence" value="ECO:0007669"/>
    <property type="project" value="TreeGrafter"/>
</dbReference>